<dbReference type="Pfam" id="PF13934">
    <property type="entry name" value="ELYS"/>
    <property type="match status" value="1"/>
</dbReference>
<evidence type="ECO:0000313" key="5">
    <source>
        <dbReference type="Proteomes" id="UP000187455"/>
    </source>
</evidence>
<sequence>MFIGSKPNSSSDFGDGFIKFSSENDLSFYTYTFNFSQIKIEFQPYPDSPKQNTKILTISNFIDSPENARIEIIKEAYLNQEACLVVAIGFVEENSEGTHDEYPAKYYGFYRYTIFSGQISQLGFELKNVVDFALMGPFPSPDTADISEPKEEWVVFVGNSEGNVVSMTLMLLGDNTIIYNQELIQIISFVHCDSLYVYNDRILLFVATDNGKCIIMEYFRFPQYEFRIRSEIPSGNPEYQLLQISAILLRAPLKEPSNNNVNIFETVNMISSFTLLCCFRSTDINCPAEEKYKTSLYKVHINSKKNSSWKFTQLGDFDFYIKDYSLMRILPVDSTSTGRNTNLLCVYSESSQKKLAHSIQKPYSVNVWTIAGTKAKVTSSTEFSLGLGLGISSIQFSESSWSLEIFDSVQNLHSIKIDGTPGSITNTENDSNVSYTPVSTNGIELVSKYLKEFENLDAWYTLLKKNRLHAGGELFIDRMLHAAGINSGPELYPPTSYPAIKKLVNRIYSSQLDPLKINSLLFYLLLDYDSLVSRNQKTQLSSCFANDTQLPNHFQLLVRGYWCLDNNFVDQGLLLLSDSTVEADWAREIIYVACLSGCYSGARMFLDTVRPSVDENGSDSMLILGVYLNTLCIEDAFWFIRNISSQNYNSEITDSLLESMFEFCLGKCNYLKKKFNIFTSFPKRL</sequence>
<dbReference type="EMBL" id="LSSL01000923">
    <property type="protein sequence ID" value="OLY83405.1"/>
    <property type="molecule type" value="Genomic_DNA"/>
</dbReference>
<accession>A0A1R0H2L7</accession>
<comment type="subcellular location">
    <subcellularLocation>
        <location evidence="1">Nucleus</location>
    </subcellularLocation>
</comment>
<reference evidence="4 5" key="1">
    <citation type="journal article" date="2016" name="Mol. Biol. Evol.">
        <title>Genome-Wide Survey of Gut Fungi (Harpellales) Reveals the First Horizontally Transferred Ubiquitin Gene from a Mosquito Host.</title>
        <authorList>
            <person name="Wang Y."/>
            <person name="White M.M."/>
            <person name="Kvist S."/>
            <person name="Moncalvo J.M."/>
        </authorList>
    </citation>
    <scope>NUCLEOTIDE SEQUENCE [LARGE SCALE GENOMIC DNA]</scope>
    <source>
        <strain evidence="4 5">ALG-7-W6</strain>
    </source>
</reference>
<protein>
    <recommendedName>
        <fullName evidence="3">ELYS-like domain-containing protein</fullName>
    </recommendedName>
</protein>
<keyword evidence="2" id="KW-0539">Nucleus</keyword>
<evidence type="ECO:0000259" key="3">
    <source>
        <dbReference type="Pfam" id="PF13934"/>
    </source>
</evidence>
<dbReference type="GO" id="GO:0005634">
    <property type="term" value="C:nucleus"/>
    <property type="evidence" value="ECO:0007669"/>
    <property type="project" value="UniProtKB-SubCell"/>
</dbReference>
<dbReference type="OrthoDB" id="5563702at2759"/>
<feature type="domain" description="ELYS-like" evidence="3">
    <location>
        <begin position="474"/>
        <end position="667"/>
    </location>
</feature>
<organism evidence="4 5">
    <name type="scientific">Smittium mucronatum</name>
    <dbReference type="NCBI Taxonomy" id="133383"/>
    <lineage>
        <taxon>Eukaryota</taxon>
        <taxon>Fungi</taxon>
        <taxon>Fungi incertae sedis</taxon>
        <taxon>Zoopagomycota</taxon>
        <taxon>Kickxellomycotina</taxon>
        <taxon>Harpellomycetes</taxon>
        <taxon>Harpellales</taxon>
        <taxon>Legeriomycetaceae</taxon>
        <taxon>Smittium</taxon>
    </lineage>
</organism>
<evidence type="ECO:0000313" key="4">
    <source>
        <dbReference type="EMBL" id="OLY83405.1"/>
    </source>
</evidence>
<evidence type="ECO:0000256" key="1">
    <source>
        <dbReference type="ARBA" id="ARBA00004123"/>
    </source>
</evidence>
<evidence type="ECO:0000256" key="2">
    <source>
        <dbReference type="ARBA" id="ARBA00023242"/>
    </source>
</evidence>
<comment type="caution">
    <text evidence="4">The sequence shown here is derived from an EMBL/GenBank/DDBJ whole genome shotgun (WGS) entry which is preliminary data.</text>
</comment>
<dbReference type="InterPro" id="IPR025151">
    <property type="entry name" value="ELYS_dom"/>
</dbReference>
<dbReference type="AlphaFoldDB" id="A0A1R0H2L7"/>
<name>A0A1R0H2L7_9FUNG</name>
<dbReference type="Proteomes" id="UP000187455">
    <property type="component" value="Unassembled WGS sequence"/>
</dbReference>
<keyword evidence="5" id="KW-1185">Reference proteome</keyword>
<proteinExistence type="predicted"/>
<gene>
    <name evidence="4" type="ORF">AYI68_g2457</name>
</gene>
<dbReference type="STRING" id="133383.A0A1R0H2L7"/>